<gene>
    <name evidence="1" type="ORF">GOB93_21005</name>
</gene>
<evidence type="ECO:0000313" key="2">
    <source>
        <dbReference type="Proteomes" id="UP000635278"/>
    </source>
</evidence>
<sequence>MSTDEAKAVLATSSEITVTNSRLFSITSSCIDVSDDYYWLDREVRAKPAVREAMAALDLVREKLRLSSLSGWVTQ</sequence>
<accession>A0ABX0JU41</accession>
<keyword evidence="2" id="KW-1185">Reference proteome</keyword>
<proteinExistence type="predicted"/>
<reference evidence="1 2" key="1">
    <citation type="journal article" date="2020" name="Int. J. Syst. Evol. Microbiol.">
        <title>Novel acetic acid bacteria from cider fermentations: Acetobacter conturbans sp. nov. and Acetobacter fallax sp. nov.</title>
        <authorList>
            <person name="Sombolestani A.S."/>
            <person name="Cleenwerck I."/>
            <person name="Cnockaert M."/>
            <person name="Borremans W."/>
            <person name="Wieme A.D."/>
            <person name="De Vuyst L."/>
            <person name="Vandamme P."/>
        </authorList>
    </citation>
    <scope>NUCLEOTIDE SEQUENCE [LARGE SCALE GENOMIC DNA]</scope>
    <source>
        <strain evidence="1 2">LMG 30640</strain>
    </source>
</reference>
<evidence type="ECO:0000313" key="1">
    <source>
        <dbReference type="EMBL" id="NHN87023.1"/>
    </source>
</evidence>
<dbReference type="RefSeq" id="WP_173585292.1">
    <property type="nucleotide sequence ID" value="NZ_WOTB01000137.1"/>
</dbReference>
<dbReference type="EMBL" id="WOTB01000137">
    <property type="protein sequence ID" value="NHN87023.1"/>
    <property type="molecule type" value="Genomic_DNA"/>
</dbReference>
<comment type="caution">
    <text evidence="1">The sequence shown here is derived from an EMBL/GenBank/DDBJ whole genome shotgun (WGS) entry which is preliminary data.</text>
</comment>
<name>A0ABX0JU41_9PROT</name>
<organism evidence="1 2">
    <name type="scientific">Acetobacter musti</name>
    <dbReference type="NCBI Taxonomy" id="864732"/>
    <lineage>
        <taxon>Bacteria</taxon>
        <taxon>Pseudomonadati</taxon>
        <taxon>Pseudomonadota</taxon>
        <taxon>Alphaproteobacteria</taxon>
        <taxon>Acetobacterales</taxon>
        <taxon>Acetobacteraceae</taxon>
        <taxon>Acetobacter</taxon>
    </lineage>
</organism>
<dbReference type="Proteomes" id="UP000635278">
    <property type="component" value="Unassembled WGS sequence"/>
</dbReference>
<protein>
    <recommendedName>
        <fullName evidence="3">Peptidase S9A N-terminal domain-containing protein</fullName>
    </recommendedName>
</protein>
<evidence type="ECO:0008006" key="3">
    <source>
        <dbReference type="Google" id="ProtNLM"/>
    </source>
</evidence>